<dbReference type="Gene3D" id="3.40.50.300">
    <property type="entry name" value="P-loop containing nucleotide triphosphate hydrolases"/>
    <property type="match status" value="1"/>
</dbReference>
<dbReference type="EMBL" id="UYIV01000001">
    <property type="protein sequence ID" value="VDH02710.1"/>
    <property type="molecule type" value="Genomic_DNA"/>
</dbReference>
<reference evidence="2 3" key="1">
    <citation type="submission" date="2018-11" db="EMBL/GenBank/DDBJ databases">
        <authorList>
            <consortium name="Pathogen Informatics"/>
        </authorList>
    </citation>
    <scope>NUCLEOTIDE SEQUENCE [LARGE SCALE GENOMIC DNA]</scope>
    <source>
        <strain evidence="2 3">NCTC12929</strain>
    </source>
</reference>
<evidence type="ECO:0000313" key="2">
    <source>
        <dbReference type="EMBL" id="VDH02710.1"/>
    </source>
</evidence>
<gene>
    <name evidence="2" type="ORF">NCTC12929_00166</name>
</gene>
<sequence>MNMESVILYIGKILIEQLIAEKGYGFFKKIFFQNKKYSKRLSKIIRKTIDEFEKRHPVQKSGSKFPFYHSQIVFEQLMKYVLFKKNSENIDKLLEELKKNPNIIVLSKEEIISFYELFYKNINCDNELKALFIKENYQEKIFENSNDLSILIEGQNRIETKIDEIYSATVPKKSGNITIDELIHKLDKDKSCSLEILKNGHYEPRCVKTSISNFESFFFKEKRETLLDIVSKESKVVLLGNAGIGKTTELKQLFEQLWENRYESKNIPMYINLKNFRTDSTFENLIPFAEWKKLPIVTFILDGLDEIAEIQDFISALESFLNKNKDQRINTVISCRTNIYEKYLVKISDFKYFFLDNLTDYQINNILEKEISKKLNYGELSQYGVYLQNPFNLKLFCEYYKQHHQFPEKQSDAWDLFIENELKGLTQNKLKKREIIDTSHIKACLKKVAFVNELMQQNFIEGSNLYDLLGKDDKGIFEQISFIEKLPNSENYIFRHKNYQEFFAANYLANKRIEEIINIIKIDETINKTKPSLLNTITFLLNILDKEKLEQLKNWLLENESEILFLIERDKLEPETQKEIFRDYFTDVVLEKTFWAGKDGNFSVDKIAAFADIDFLIDVVNEDKHRRATISAIDVLSSTECTPEEDKKIKNLLEKLIFSGNKDYSEVVLQAFKSKEFLLKDKELFLRIARHFENEKSHEIHHQLLSMLSQLGAEEYFGVFMNSVNKMYGKDRERDNTIRGTEWIVESIILKMNELNNFIEILEILYDDEYYIKISDFYNKNFKNQLIEKMISFANDSNENLFKIVDVFLGKKEIFLHRGEEAFRQLIEKLPKKELVFGYIIDKFEEARTSYLMAYLFNNKACIDCLVDKYSKDKTLFADEDITCLRFHYFHHQPDLGYYLEEKLREIDFSFSDKLPTPEEKEKEMKTYKDFVQSNFDILFDVEKLKQKMADFFEEHKLETIDIKEVIKFESNWYKETHYHNIQNTFFKILMDCARGKEVSLSDVVSMIEKEEFILYQIKNKIKNNTNQNFEVKPKQINLIKTKCLEYSKSFDYENVIESDDESKSYYIKDIKDIKNYNILKLLYFFDKEYTINYSENFYLKTLQHTHLFLEGENAFQFIEEKVEEIAFSKQVAYNLNNVPMFYPTLSEHMEYAIKNKIQECYPKIEEVILSDQYTSKDFLVEYVNLLDKNAKVAFLKKCCENTNPHLCWQAVGILLDEDLECEYLLNIAKNYLMSEPRERWFISNALDVLFHCNDKDAFTLYIQLLKDFKSQENVDLRDDYTIKHIDKYHQLDKLDALKEIFEIIYDKQSNEPFDYYHSKQNYSNLIINLSKSKEGYNEIQRVLAEIKEQYFDYDQKFYINNYMESSQNSYYSSLSKKYSYQEAKAMLVGNEIRYTKN</sequence>
<evidence type="ECO:0000259" key="1">
    <source>
        <dbReference type="Pfam" id="PF05729"/>
    </source>
</evidence>
<dbReference type="Pfam" id="PF05729">
    <property type="entry name" value="NACHT"/>
    <property type="match status" value="1"/>
</dbReference>
<name>A0A7Z8YLH5_9FLAO</name>
<dbReference type="InterPro" id="IPR007111">
    <property type="entry name" value="NACHT_NTPase"/>
</dbReference>
<evidence type="ECO:0000313" key="3">
    <source>
        <dbReference type="Proteomes" id="UP000270205"/>
    </source>
</evidence>
<protein>
    <submittedName>
        <fullName evidence="2">Predicted NTPase (NACHT family)</fullName>
    </submittedName>
</protein>
<comment type="caution">
    <text evidence="2">The sequence shown here is derived from an EMBL/GenBank/DDBJ whole genome shotgun (WGS) entry which is preliminary data.</text>
</comment>
<dbReference type="Proteomes" id="UP000270205">
    <property type="component" value="Unassembled WGS sequence"/>
</dbReference>
<accession>A0A7Z8YLH5</accession>
<proteinExistence type="predicted"/>
<organism evidence="2 3">
    <name type="scientific">Bergeyella zoohelcum</name>
    <dbReference type="NCBI Taxonomy" id="1015"/>
    <lineage>
        <taxon>Bacteria</taxon>
        <taxon>Pseudomonadati</taxon>
        <taxon>Bacteroidota</taxon>
        <taxon>Flavobacteriia</taxon>
        <taxon>Flavobacteriales</taxon>
        <taxon>Weeksellaceae</taxon>
        <taxon>Bergeyella</taxon>
    </lineage>
</organism>
<dbReference type="SUPFAM" id="SSF52540">
    <property type="entry name" value="P-loop containing nucleoside triphosphate hydrolases"/>
    <property type="match status" value="1"/>
</dbReference>
<feature type="domain" description="NACHT" evidence="1">
    <location>
        <begin position="236"/>
        <end position="373"/>
    </location>
</feature>
<dbReference type="InterPro" id="IPR027417">
    <property type="entry name" value="P-loop_NTPase"/>
</dbReference>